<dbReference type="Proteomes" id="UP000460272">
    <property type="component" value="Unassembled WGS sequence"/>
</dbReference>
<gene>
    <name evidence="1" type="ORF">EAS64_11400</name>
</gene>
<dbReference type="AlphaFoldDB" id="A0A6P2C4U9"/>
<keyword evidence="2" id="KW-1185">Reference proteome</keyword>
<name>A0A6P2C4U9_9ACTN</name>
<accession>A0A6P2C4U9</accession>
<dbReference type="OrthoDB" id="9810648at2"/>
<protein>
    <submittedName>
        <fullName evidence="1">Uncharacterized protein</fullName>
    </submittedName>
</protein>
<reference evidence="1 2" key="1">
    <citation type="submission" date="2018-11" db="EMBL/GenBank/DDBJ databases">
        <title>Trebonia kvetii gen.nov., sp.nov., a novel acidophilic actinobacterium, and proposal of the new actinobacterial family Treboniaceae fam. nov.</title>
        <authorList>
            <person name="Rapoport D."/>
            <person name="Sagova-Mareckova M."/>
            <person name="Sedlacek I."/>
            <person name="Provaznik J."/>
            <person name="Kralova S."/>
            <person name="Pavlinic D."/>
            <person name="Benes V."/>
            <person name="Kopecky J."/>
        </authorList>
    </citation>
    <scope>NUCLEOTIDE SEQUENCE [LARGE SCALE GENOMIC DNA]</scope>
    <source>
        <strain evidence="1 2">15Tr583</strain>
    </source>
</reference>
<evidence type="ECO:0000313" key="2">
    <source>
        <dbReference type="Proteomes" id="UP000460272"/>
    </source>
</evidence>
<dbReference type="EMBL" id="RPFW01000002">
    <property type="protein sequence ID" value="TVZ05191.1"/>
    <property type="molecule type" value="Genomic_DNA"/>
</dbReference>
<organism evidence="1 2">
    <name type="scientific">Trebonia kvetii</name>
    <dbReference type="NCBI Taxonomy" id="2480626"/>
    <lineage>
        <taxon>Bacteria</taxon>
        <taxon>Bacillati</taxon>
        <taxon>Actinomycetota</taxon>
        <taxon>Actinomycetes</taxon>
        <taxon>Streptosporangiales</taxon>
        <taxon>Treboniaceae</taxon>
        <taxon>Trebonia</taxon>
    </lineage>
</organism>
<evidence type="ECO:0000313" key="1">
    <source>
        <dbReference type="EMBL" id="TVZ05191.1"/>
    </source>
</evidence>
<proteinExistence type="predicted"/>
<sequence length="85" mass="8860">MKLGVELAVGARIGERSADRGGHALRLADYEAVIIAGVPAVPQPDGSMTQYTACRFTSDPASLQEAAARGSLCAQVFLDARGTVR</sequence>
<comment type="caution">
    <text evidence="1">The sequence shown here is derived from an EMBL/GenBank/DDBJ whole genome shotgun (WGS) entry which is preliminary data.</text>
</comment>